<keyword evidence="2" id="KW-1185">Reference proteome</keyword>
<protein>
    <submittedName>
        <fullName evidence="1">Uncharacterized protein</fullName>
    </submittedName>
</protein>
<dbReference type="InterPro" id="IPR016639">
    <property type="entry name" value="GST_Omega/GSH"/>
</dbReference>
<evidence type="ECO:0000313" key="2">
    <source>
        <dbReference type="Proteomes" id="UP001589568"/>
    </source>
</evidence>
<gene>
    <name evidence="1" type="ORF">ACFFR3_41435</name>
</gene>
<organism evidence="1 2">
    <name type="scientific">Nonomuraea salmonea</name>
    <dbReference type="NCBI Taxonomy" id="46181"/>
    <lineage>
        <taxon>Bacteria</taxon>
        <taxon>Bacillati</taxon>
        <taxon>Actinomycetota</taxon>
        <taxon>Actinomycetes</taxon>
        <taxon>Streptosporangiales</taxon>
        <taxon>Streptosporangiaceae</taxon>
        <taxon>Nonomuraea</taxon>
    </lineage>
</organism>
<sequence>MSLSYVDDERDGRGWAFREHRGPDPVNGFTLLEQAYDATEKGYPGHISVPVLGDRRCGRIVSSNFPDLTFDLATQFEEWADRETDLYPEALRPEIDKLNAWLYHDVEAVATALEGALKDADADVRAHARHALTSG</sequence>
<dbReference type="Proteomes" id="UP001589568">
    <property type="component" value="Unassembled WGS sequence"/>
</dbReference>
<dbReference type="EMBL" id="JBHMCF010000046">
    <property type="protein sequence ID" value="MFB9475996.1"/>
    <property type="molecule type" value="Genomic_DNA"/>
</dbReference>
<reference evidence="1 2" key="1">
    <citation type="submission" date="2024-09" db="EMBL/GenBank/DDBJ databases">
        <authorList>
            <person name="Sun Q."/>
            <person name="Mori K."/>
        </authorList>
    </citation>
    <scope>NUCLEOTIDE SEQUENCE [LARGE SCALE GENOMIC DNA]</scope>
    <source>
        <strain evidence="1 2">JCM 3324</strain>
    </source>
</reference>
<dbReference type="RefSeq" id="WP_379484915.1">
    <property type="nucleotide sequence ID" value="NZ_JBHMCF010000046.1"/>
</dbReference>
<name>A0ABV5P1F3_9ACTN</name>
<comment type="caution">
    <text evidence="1">The sequence shown here is derived from an EMBL/GenBank/DDBJ whole genome shotgun (WGS) entry which is preliminary data.</text>
</comment>
<proteinExistence type="predicted"/>
<dbReference type="PANTHER" id="PTHR32419:SF6">
    <property type="entry name" value="GLUTATHIONE S-TRANSFERASE OMEGA-LIKE 1-RELATED"/>
    <property type="match status" value="1"/>
</dbReference>
<dbReference type="Gene3D" id="3.40.30.10">
    <property type="entry name" value="Glutaredoxin"/>
    <property type="match status" value="1"/>
</dbReference>
<accession>A0ABV5P1F3</accession>
<evidence type="ECO:0000313" key="1">
    <source>
        <dbReference type="EMBL" id="MFB9475996.1"/>
    </source>
</evidence>
<dbReference type="PANTHER" id="PTHR32419">
    <property type="entry name" value="GLUTATHIONYL-HYDROQUINONE REDUCTASE"/>
    <property type="match status" value="1"/>
</dbReference>